<keyword evidence="5" id="KW-1185">Reference proteome</keyword>
<name>A0ABZ0Z627_9CAUD</name>
<evidence type="ECO:0000313" key="5">
    <source>
        <dbReference type="Proteomes" id="UP001358193"/>
    </source>
</evidence>
<evidence type="ECO:0000259" key="3">
    <source>
        <dbReference type="Pfam" id="PF13439"/>
    </source>
</evidence>
<reference evidence="4 5" key="1">
    <citation type="submission" date="2023-11" db="EMBL/GenBank/DDBJ databases">
        <authorList>
            <person name="Cook R."/>
            <person name="Crisci M."/>
            <person name="Pye H."/>
            <person name="Adriaenssens E."/>
            <person name="Santini J."/>
        </authorList>
    </citation>
    <scope>NUCLEOTIDE SEQUENCE [LARGE SCALE GENOMIC DNA]</scope>
    <source>
        <strain evidence="4">Lak_Megaphage_Sonny</strain>
    </source>
</reference>
<accession>A0ABZ0Z627</accession>
<dbReference type="InterPro" id="IPR001296">
    <property type="entry name" value="Glyco_trans_1"/>
</dbReference>
<keyword evidence="1" id="KW-0808">Transferase</keyword>
<dbReference type="InterPro" id="IPR028098">
    <property type="entry name" value="Glyco_trans_4-like_N"/>
</dbReference>
<dbReference type="Gene3D" id="3.40.50.2000">
    <property type="entry name" value="Glycogen Phosphorylase B"/>
    <property type="match status" value="2"/>
</dbReference>
<dbReference type="CDD" id="cd03809">
    <property type="entry name" value="GT4_MtfB-like"/>
    <property type="match status" value="1"/>
</dbReference>
<evidence type="ECO:0000259" key="2">
    <source>
        <dbReference type="Pfam" id="PF00534"/>
    </source>
</evidence>
<proteinExistence type="predicted"/>
<evidence type="ECO:0000256" key="1">
    <source>
        <dbReference type="ARBA" id="ARBA00022679"/>
    </source>
</evidence>
<protein>
    <submittedName>
        <fullName evidence="4">Glycosyltransferase</fullName>
    </submittedName>
</protein>
<dbReference type="Pfam" id="PF00534">
    <property type="entry name" value="Glycos_transf_1"/>
    <property type="match status" value="1"/>
</dbReference>
<dbReference type="Proteomes" id="UP001358193">
    <property type="component" value="Segment"/>
</dbReference>
<dbReference type="PANTHER" id="PTHR46401">
    <property type="entry name" value="GLYCOSYLTRANSFERASE WBBK-RELATED"/>
    <property type="match status" value="1"/>
</dbReference>
<organism evidence="4 5">
    <name type="scientific">phage Lak_Megaphage_Sonny</name>
    <dbReference type="NCBI Taxonomy" id="3109229"/>
    <lineage>
        <taxon>Viruses</taxon>
        <taxon>Duplodnaviria</taxon>
        <taxon>Heunggongvirae</taxon>
        <taxon>Uroviricota</taxon>
        <taxon>Caudoviricetes</taxon>
        <taxon>Caudoviricetes code 15 clade</taxon>
    </lineage>
</organism>
<sequence>MKKVLYDNQAFDIQNVGGISKQFVNLSKNLKNYIPDIAVEHTDNLFLKEIKEDINVYTNNTLYSLYKVSRQDYDIFHPTYYYTNFLSYIGDKPFVLTIHDMIVEKFSDINNLSDDSKAQIIGKKILSQKCNKIIAVSEHTKKDIINILKVPADKIEVCYNGVDQHFADKEDSEMTKHLDFEYILYVGTRWGTKNFNMLYDEFKNNIHKKYPNLKLVLVGTKLFQSEIDRFKNDGMFKYIKSYSDISDIQLATIYKHAKCFIFPSIYEGFGIPIVEAFMCKCPVLLNNTSCFPEIGKDAALYFNLTNKANDFMEVFDKFMNMSESEVKKITDKGFEYSKEYTWENFAEKVEKVYDEVLANKGKKEIKYNFVKV</sequence>
<dbReference type="EMBL" id="OR769223">
    <property type="protein sequence ID" value="WQJ53635.1"/>
    <property type="molecule type" value="Genomic_DNA"/>
</dbReference>
<evidence type="ECO:0000313" key="4">
    <source>
        <dbReference type="EMBL" id="WQJ53635.1"/>
    </source>
</evidence>
<dbReference type="Pfam" id="PF13439">
    <property type="entry name" value="Glyco_transf_4"/>
    <property type="match status" value="1"/>
</dbReference>
<feature type="domain" description="Glycosyl transferase family 1" evidence="2">
    <location>
        <begin position="175"/>
        <end position="325"/>
    </location>
</feature>
<dbReference type="SUPFAM" id="SSF53756">
    <property type="entry name" value="UDP-Glycosyltransferase/glycogen phosphorylase"/>
    <property type="match status" value="1"/>
</dbReference>
<feature type="domain" description="Glycosyltransferase subfamily 4-like N-terminal" evidence="3">
    <location>
        <begin position="68"/>
        <end position="163"/>
    </location>
</feature>
<dbReference type="PANTHER" id="PTHR46401:SF2">
    <property type="entry name" value="GLYCOSYLTRANSFERASE WBBK-RELATED"/>
    <property type="match status" value="1"/>
</dbReference>